<dbReference type="Proteomes" id="UP001183809">
    <property type="component" value="Unassembled WGS sequence"/>
</dbReference>
<accession>A0ABU2U4K3</accession>
<proteinExistence type="predicted"/>
<dbReference type="RefSeq" id="WP_311699544.1">
    <property type="nucleotide sequence ID" value="NZ_JAVREY010000066.1"/>
</dbReference>
<evidence type="ECO:0000256" key="1">
    <source>
        <dbReference type="SAM" id="MobiDB-lite"/>
    </source>
</evidence>
<feature type="compositionally biased region" description="Low complexity" evidence="1">
    <location>
        <begin position="1"/>
        <end position="10"/>
    </location>
</feature>
<protein>
    <submittedName>
        <fullName evidence="2">Uncharacterized protein</fullName>
    </submittedName>
</protein>
<feature type="compositionally biased region" description="Basic and acidic residues" evidence="1">
    <location>
        <begin position="67"/>
        <end position="79"/>
    </location>
</feature>
<sequence>MTAREAVAVAGGPGRVGGAVGRDVPRVGSDATGRSPAAGRARPDADVLSAALLPPTAASFRTVRIGGADRREDRPERTAAARATARRTDAACGTEVASVEPGSTYHDGAVATVDDSGRGAVRPDGLPVCAGPADVPLGVGADTTLCGRTTEPGTAAGVAPIRSRPLPIRPPAPKSSRRSLPSSTGIPVPRTGSPPVSAGFPWVARLAAKC</sequence>
<name>A0ABU2U4K3_9ACTN</name>
<evidence type="ECO:0000313" key="3">
    <source>
        <dbReference type="Proteomes" id="UP001183809"/>
    </source>
</evidence>
<organism evidence="2 3">
    <name type="scientific">Streptomyces gibsoniae</name>
    <dbReference type="NCBI Taxonomy" id="3075529"/>
    <lineage>
        <taxon>Bacteria</taxon>
        <taxon>Bacillati</taxon>
        <taxon>Actinomycetota</taxon>
        <taxon>Actinomycetes</taxon>
        <taxon>Kitasatosporales</taxon>
        <taxon>Streptomycetaceae</taxon>
        <taxon>Streptomyces</taxon>
    </lineage>
</organism>
<dbReference type="EMBL" id="JAVREY010000066">
    <property type="protein sequence ID" value="MDT0468099.1"/>
    <property type="molecule type" value="Genomic_DNA"/>
</dbReference>
<gene>
    <name evidence="2" type="ORF">RM764_34795</name>
</gene>
<feature type="region of interest" description="Disordered" evidence="1">
    <location>
        <begin position="146"/>
        <end position="199"/>
    </location>
</feature>
<comment type="caution">
    <text evidence="2">The sequence shown here is derived from an EMBL/GenBank/DDBJ whole genome shotgun (WGS) entry which is preliminary data.</text>
</comment>
<feature type="compositionally biased region" description="Gly residues" evidence="1">
    <location>
        <begin position="11"/>
        <end position="20"/>
    </location>
</feature>
<reference evidence="3" key="1">
    <citation type="submission" date="2023-07" db="EMBL/GenBank/DDBJ databases">
        <title>30 novel species of actinomycetes from the DSMZ collection.</title>
        <authorList>
            <person name="Nouioui I."/>
        </authorList>
    </citation>
    <scope>NUCLEOTIDE SEQUENCE [LARGE SCALE GENOMIC DNA]</scope>
    <source>
        <strain evidence="3">DSM 41699</strain>
    </source>
</reference>
<feature type="region of interest" description="Disordered" evidence="1">
    <location>
        <begin position="66"/>
        <end position="108"/>
    </location>
</feature>
<evidence type="ECO:0000313" key="2">
    <source>
        <dbReference type="EMBL" id="MDT0468099.1"/>
    </source>
</evidence>
<keyword evidence="3" id="KW-1185">Reference proteome</keyword>
<feature type="region of interest" description="Disordered" evidence="1">
    <location>
        <begin position="1"/>
        <end position="43"/>
    </location>
</feature>